<dbReference type="InterPro" id="IPR032260">
    <property type="entry name" value="DUF5060"/>
</dbReference>
<evidence type="ECO:0008006" key="5">
    <source>
        <dbReference type="Google" id="ProtNLM"/>
    </source>
</evidence>
<reference evidence="4" key="1">
    <citation type="submission" date="2016-01" db="EMBL/GenBank/DDBJ databases">
        <authorList>
            <person name="Mitreva M."/>
            <person name="Pepin K.H."/>
            <person name="Mihindukulasuriya K.A."/>
            <person name="Fulton R."/>
            <person name="Fronick C."/>
            <person name="O'Laughlin M."/>
            <person name="Miner T."/>
            <person name="Herter B."/>
            <person name="Rosa B.A."/>
            <person name="Cordes M."/>
            <person name="Tomlinson C."/>
            <person name="Wollam A."/>
            <person name="Palsikar V.B."/>
            <person name="Mardis E.R."/>
            <person name="Wilson R.K."/>
        </authorList>
    </citation>
    <scope>NUCLEOTIDE SEQUENCE [LARGE SCALE GENOMIC DNA]</scope>
    <source>
        <strain evidence="4">DNF00896</strain>
    </source>
</reference>
<dbReference type="SUPFAM" id="SSF51445">
    <property type="entry name" value="(Trans)glycosidases"/>
    <property type="match status" value="1"/>
</dbReference>
<dbReference type="AlphaFoldDB" id="A0A133ZNG8"/>
<dbReference type="PATRIC" id="fig|467210.3.peg.1639"/>
<dbReference type="STRING" id="467210.HMPREF1866_01653"/>
<dbReference type="InterPro" id="IPR025277">
    <property type="entry name" value="Apiosidase-like_cat_dom"/>
</dbReference>
<feature type="domain" description="DUF5060" evidence="2">
    <location>
        <begin position="23"/>
        <end position="89"/>
    </location>
</feature>
<evidence type="ECO:0000313" key="4">
    <source>
        <dbReference type="Proteomes" id="UP000070394"/>
    </source>
</evidence>
<dbReference type="Pfam" id="PF16586">
    <property type="entry name" value="DUF5060"/>
    <property type="match status" value="1"/>
</dbReference>
<dbReference type="PANTHER" id="PTHR37836">
    <property type="entry name" value="LMO1036 PROTEIN"/>
    <property type="match status" value="1"/>
</dbReference>
<evidence type="ECO:0000259" key="1">
    <source>
        <dbReference type="Pfam" id="PF13204"/>
    </source>
</evidence>
<dbReference type="PANTHER" id="PTHR37836:SF2">
    <property type="entry name" value="DUF4038 DOMAIN-CONTAINING PROTEIN"/>
    <property type="match status" value="1"/>
</dbReference>
<accession>A0A133ZNG8</accession>
<feature type="domain" description="Apiosidase-like catalytic" evidence="1">
    <location>
        <begin position="121"/>
        <end position="390"/>
    </location>
</feature>
<dbReference type="EMBL" id="LSDA01000096">
    <property type="protein sequence ID" value="KXB56978.1"/>
    <property type="molecule type" value="Genomic_DNA"/>
</dbReference>
<protein>
    <recommendedName>
        <fullName evidence="5">DUF5060 domain-containing protein</fullName>
    </recommendedName>
</protein>
<dbReference type="OrthoDB" id="127163at2"/>
<evidence type="ECO:0000259" key="2">
    <source>
        <dbReference type="Pfam" id="PF16586"/>
    </source>
</evidence>
<keyword evidence="4" id="KW-1185">Reference proteome</keyword>
<organism evidence="3 4">
    <name type="scientific">Lachnoanaerobaculum saburreum</name>
    <dbReference type="NCBI Taxonomy" id="467210"/>
    <lineage>
        <taxon>Bacteria</taxon>
        <taxon>Bacillati</taxon>
        <taxon>Bacillota</taxon>
        <taxon>Clostridia</taxon>
        <taxon>Lachnospirales</taxon>
        <taxon>Lachnospiraceae</taxon>
        <taxon>Lachnoanaerobaculum</taxon>
    </lineage>
</organism>
<dbReference type="RefSeq" id="WP_060931373.1">
    <property type="nucleotide sequence ID" value="NZ_KQ959831.1"/>
</dbReference>
<dbReference type="Proteomes" id="UP000070394">
    <property type="component" value="Unassembled WGS sequence"/>
</dbReference>
<dbReference type="Gene3D" id="3.20.20.80">
    <property type="entry name" value="Glycosidases"/>
    <property type="match status" value="1"/>
</dbReference>
<dbReference type="Pfam" id="PF13204">
    <property type="entry name" value="Apiosidase"/>
    <property type="match status" value="1"/>
</dbReference>
<dbReference type="Gene3D" id="2.60.40.10">
    <property type="entry name" value="Immunoglobulins"/>
    <property type="match status" value="1"/>
</dbReference>
<gene>
    <name evidence="3" type="ORF">HMPREF1866_01653</name>
</gene>
<proteinExistence type="predicted"/>
<name>A0A133ZNG8_9FIRM</name>
<sequence length="520" mass="61788">MNKMWKAKEISEKTQVIQYPKSVEKWDILEVTLYSHIKYENPFRQVSLWGEFKSKETCERVWGFYDGEGRWKIRFMPQETGEYAFHIFSNDPNMNEHSGSFISLPAGENNHGPVYPNKILHFSYADGTPFFVLGTTAYGWTYRPYDIRTKTLESFEKYKFNKIRMLLTPKYYQGEDGDVDISYEPECYPFEGKPGNFDFERFIPAYFQNYERCLSDLKKRGIEADVILFHFYDFGHFGIDRMDEEHALFYLQYVIRRFSAFRNVWWSLANEYDVSVEADGDGGSMVRTRVNRRNWDVIGEYIKANDPYQHPRSIHNYPSGEIYPNRSWMTHVSYQHPNTYQLLIDLKRRYQKPVVNDEYQYEGNVKYEWGNSTPEEVVFSHWLSFMAGGYATHGEAIKIKNNRDIFWTYGGEITGESAKRIRFLKEIALGCSFQEMKPDWRNTDGINYFSISKEDMEYLLFFSTDMPRKRIYPGNAKTGFYNYRVEVFDVWNCKKIQEYEIHKQTAFVPAKWKAVKLTAI</sequence>
<dbReference type="InterPro" id="IPR013783">
    <property type="entry name" value="Ig-like_fold"/>
</dbReference>
<comment type="caution">
    <text evidence="3">The sequence shown here is derived from an EMBL/GenBank/DDBJ whole genome shotgun (WGS) entry which is preliminary data.</text>
</comment>
<evidence type="ECO:0000313" key="3">
    <source>
        <dbReference type="EMBL" id="KXB56978.1"/>
    </source>
</evidence>
<dbReference type="InterPro" id="IPR017853">
    <property type="entry name" value="GH"/>
</dbReference>